<gene>
    <name evidence="1" type="ORF">P4I72_29220</name>
</gene>
<dbReference type="RefSeq" id="WP_326075131.1">
    <property type="nucleotide sequence ID" value="NZ_JARLKY010000088.1"/>
</dbReference>
<reference evidence="1 2" key="1">
    <citation type="submission" date="2023-03" db="EMBL/GenBank/DDBJ databases">
        <title>Bacillus Genome Sequencing.</title>
        <authorList>
            <person name="Dunlap C."/>
        </authorList>
    </citation>
    <scope>NUCLEOTIDE SEQUENCE [LARGE SCALE GENOMIC DNA]</scope>
    <source>
        <strain evidence="1 2">BD-533</strain>
    </source>
</reference>
<evidence type="ECO:0000313" key="2">
    <source>
        <dbReference type="Proteomes" id="UP001338137"/>
    </source>
</evidence>
<keyword evidence="2" id="KW-1185">Reference proteome</keyword>
<name>A0ABU6GAG1_9BACL</name>
<dbReference type="EMBL" id="JARLKY010000088">
    <property type="protein sequence ID" value="MEC0231185.1"/>
    <property type="molecule type" value="Genomic_DNA"/>
</dbReference>
<proteinExistence type="predicted"/>
<organism evidence="1 2">
    <name type="scientific">Paenibacillus alba</name>
    <dbReference type="NCBI Taxonomy" id="1197127"/>
    <lineage>
        <taxon>Bacteria</taxon>
        <taxon>Bacillati</taxon>
        <taxon>Bacillota</taxon>
        <taxon>Bacilli</taxon>
        <taxon>Bacillales</taxon>
        <taxon>Paenibacillaceae</taxon>
        <taxon>Paenibacillus</taxon>
    </lineage>
</organism>
<dbReference type="Proteomes" id="UP001338137">
    <property type="component" value="Unassembled WGS sequence"/>
</dbReference>
<protein>
    <submittedName>
        <fullName evidence="1">Uncharacterized protein</fullName>
    </submittedName>
</protein>
<accession>A0ABU6GAG1</accession>
<evidence type="ECO:0000313" key="1">
    <source>
        <dbReference type="EMBL" id="MEC0231185.1"/>
    </source>
</evidence>
<sequence>MGDPLKQPYSPEVASKVVIAEGIISLLKGHNLTFEQAHEALCFTGEELNTMSKKSLI</sequence>
<comment type="caution">
    <text evidence="1">The sequence shown here is derived from an EMBL/GenBank/DDBJ whole genome shotgun (WGS) entry which is preliminary data.</text>
</comment>